<dbReference type="GO" id="GO:0005112">
    <property type="term" value="F:Notch binding"/>
    <property type="evidence" value="ECO:0007669"/>
    <property type="project" value="TreeGrafter"/>
</dbReference>
<dbReference type="PROSITE" id="PS00010">
    <property type="entry name" value="ASX_HYDROXYL"/>
    <property type="match status" value="5"/>
</dbReference>
<feature type="domain" description="EGF-like" evidence="5">
    <location>
        <begin position="481"/>
        <end position="517"/>
    </location>
</feature>
<feature type="domain" description="EGF-like" evidence="5">
    <location>
        <begin position="405"/>
        <end position="441"/>
    </location>
</feature>
<dbReference type="PROSITE" id="PS50026">
    <property type="entry name" value="EGF_3"/>
    <property type="match status" value="5"/>
</dbReference>
<keyword evidence="2" id="KW-0677">Repeat</keyword>
<dbReference type="InterPro" id="IPR000742">
    <property type="entry name" value="EGF"/>
</dbReference>
<feature type="domain" description="NIDO" evidence="6">
    <location>
        <begin position="11"/>
        <end position="155"/>
    </location>
</feature>
<dbReference type="PROSITE" id="PS00022">
    <property type="entry name" value="EGF_1"/>
    <property type="match status" value="5"/>
</dbReference>
<evidence type="ECO:0000256" key="4">
    <source>
        <dbReference type="PROSITE-ProRule" id="PRU00076"/>
    </source>
</evidence>
<dbReference type="PROSITE" id="PS01187">
    <property type="entry name" value="EGF_CA"/>
    <property type="match status" value="2"/>
</dbReference>
<accession>A0AAD9KNU7</accession>
<sequence length="658" mass="70720">MQHFHSPLVAPLLCDVDTTRNHGRVYYRATTDNATLQRASSDVSNGTDFAATFVFITTWHDVTFDLTYGFPASGTPTNTFQSVLVTDGGMSFVIFNYGDINWTYPTNSPPKAGIKGFDGTGYITIPGSGTSAIAGLSTSTNVGIPGRRVYRVDGDTQATCHEKLGQNMAASTHFYPYGSGVGDSICVKQFGGFTGKIPISTSFVLYGTSLNDLWVAAGGYVTFSDDYYDLFDYECMYDGYDMSFFDKLTDLSVLVAFLSNIDTSANDGQVSFRVTTDHDILDRATRDLEDGTGFIATWVFIATWHQVTYYKGNTTSPTNTFQTVLVSNGTQSYVIFNYGNLGWSMDPKTPTYAVAGTLGDGGNDKVIIPGSGTPEIINASKTTNDGITGRWHYRVDCSDAIDCIDVDECSSNPCENGGTCIDGINEYSCQCVAGYTGTNCETDVDDCTSNPCENGGTCVDGINEYSCQCVAGYTGANCETDVDECSSNPCENGGTCIDGINEYCCQCVAGYTGTNCETDVDNCTSNPCENGGTCVDGINEYSCQCVAGYTGANCETDVDECSSSPCENGGTCIDGINEYSCQCVAGYTGANCETEVMYDCDEQCPCTAANRALNKYFFVHHDPTKYVRCAGFGRCWVRPCPPGTVFNKKALVCSFTRG</sequence>
<dbReference type="FunFam" id="2.10.25.10:FF:000520">
    <property type="entry name" value="Predicted protein"/>
    <property type="match status" value="5"/>
</dbReference>
<dbReference type="EMBL" id="JAODUO010000760">
    <property type="protein sequence ID" value="KAK2174979.1"/>
    <property type="molecule type" value="Genomic_DNA"/>
</dbReference>
<comment type="caution">
    <text evidence="7">The sequence shown here is derived from an EMBL/GenBank/DDBJ whole genome shotgun (WGS) entry which is preliminary data.</text>
</comment>
<feature type="domain" description="EGF-like" evidence="5">
    <location>
        <begin position="443"/>
        <end position="479"/>
    </location>
</feature>
<dbReference type="InterPro" id="IPR003886">
    <property type="entry name" value="NIDO_dom"/>
</dbReference>
<dbReference type="PANTHER" id="PTHR12916">
    <property type="entry name" value="CYTOCHROME C OXIDASE POLYPEPTIDE VIC-2"/>
    <property type="match status" value="1"/>
</dbReference>
<dbReference type="PROSITE" id="PS51220">
    <property type="entry name" value="NIDO"/>
    <property type="match status" value="2"/>
</dbReference>
<dbReference type="GO" id="GO:0008061">
    <property type="term" value="F:chitin binding"/>
    <property type="evidence" value="ECO:0007669"/>
    <property type="project" value="InterPro"/>
</dbReference>
<dbReference type="SMART" id="SM00181">
    <property type="entry name" value="EGF"/>
    <property type="match status" value="5"/>
</dbReference>
<dbReference type="SMART" id="SM00179">
    <property type="entry name" value="EGF_CA"/>
    <property type="match status" value="5"/>
</dbReference>
<dbReference type="InterPro" id="IPR018097">
    <property type="entry name" value="EGF_Ca-bd_CS"/>
</dbReference>
<reference evidence="7" key="1">
    <citation type="journal article" date="2023" name="Mol. Biol. Evol.">
        <title>Third-Generation Sequencing Reveals the Adaptive Role of the Epigenome in Three Deep-Sea Polychaetes.</title>
        <authorList>
            <person name="Perez M."/>
            <person name="Aroh O."/>
            <person name="Sun Y."/>
            <person name="Lan Y."/>
            <person name="Juniper S.K."/>
            <person name="Young C.R."/>
            <person name="Angers B."/>
            <person name="Qian P.Y."/>
        </authorList>
    </citation>
    <scope>NUCLEOTIDE SEQUENCE</scope>
    <source>
        <strain evidence="7">R07B-5</strain>
    </source>
</reference>
<evidence type="ECO:0000313" key="7">
    <source>
        <dbReference type="EMBL" id="KAK2174979.1"/>
    </source>
</evidence>
<dbReference type="Gene3D" id="2.10.25.10">
    <property type="entry name" value="Laminin"/>
    <property type="match status" value="5"/>
</dbReference>
<dbReference type="PANTHER" id="PTHR12916:SF9">
    <property type="entry name" value="NEUROGENIC LOCUS NOTCH HOMOLOG PROTEIN 1-RELATED"/>
    <property type="match status" value="1"/>
</dbReference>
<dbReference type="InterPro" id="IPR000152">
    <property type="entry name" value="EGF-type_Asp/Asn_hydroxyl_site"/>
</dbReference>
<keyword evidence="8" id="KW-1185">Reference proteome</keyword>
<dbReference type="InterPro" id="IPR001881">
    <property type="entry name" value="EGF-like_Ca-bd_dom"/>
</dbReference>
<dbReference type="PRINTS" id="PR00010">
    <property type="entry name" value="EGFBLOOD"/>
</dbReference>
<feature type="disulfide bond" evidence="4">
    <location>
        <begin position="469"/>
        <end position="478"/>
    </location>
</feature>
<evidence type="ECO:0000256" key="1">
    <source>
        <dbReference type="ARBA" id="ARBA00022536"/>
    </source>
</evidence>
<dbReference type="Pfam" id="PF06119">
    <property type="entry name" value="NIDO"/>
    <property type="match status" value="2"/>
</dbReference>
<name>A0AAD9KNU7_RIDPI</name>
<dbReference type="SMART" id="SM00539">
    <property type="entry name" value="NIDO"/>
    <property type="match status" value="2"/>
</dbReference>
<feature type="disulfide bond" evidence="4">
    <location>
        <begin position="507"/>
        <end position="516"/>
    </location>
</feature>
<feature type="disulfide bond" evidence="4">
    <location>
        <begin position="545"/>
        <end position="554"/>
    </location>
</feature>
<dbReference type="GO" id="GO:0007219">
    <property type="term" value="P:Notch signaling pathway"/>
    <property type="evidence" value="ECO:0007669"/>
    <property type="project" value="TreeGrafter"/>
</dbReference>
<dbReference type="InterPro" id="IPR036508">
    <property type="entry name" value="Chitin-bd_dom_sf"/>
</dbReference>
<evidence type="ECO:0008006" key="9">
    <source>
        <dbReference type="Google" id="ProtNLM"/>
    </source>
</evidence>
<evidence type="ECO:0000313" key="8">
    <source>
        <dbReference type="Proteomes" id="UP001209878"/>
    </source>
</evidence>
<dbReference type="GO" id="GO:0005509">
    <property type="term" value="F:calcium ion binding"/>
    <property type="evidence" value="ECO:0007669"/>
    <property type="project" value="InterPro"/>
</dbReference>
<keyword evidence="3 4" id="KW-1015">Disulfide bond</keyword>
<protein>
    <recommendedName>
        <fullName evidence="9">Sushi, nidogen and EGF-like domain-containing protein 1</fullName>
    </recommendedName>
</protein>
<organism evidence="7 8">
    <name type="scientific">Ridgeia piscesae</name>
    <name type="common">Tubeworm</name>
    <dbReference type="NCBI Taxonomy" id="27915"/>
    <lineage>
        <taxon>Eukaryota</taxon>
        <taxon>Metazoa</taxon>
        <taxon>Spiralia</taxon>
        <taxon>Lophotrochozoa</taxon>
        <taxon>Annelida</taxon>
        <taxon>Polychaeta</taxon>
        <taxon>Sedentaria</taxon>
        <taxon>Canalipalpata</taxon>
        <taxon>Sabellida</taxon>
        <taxon>Siboglinidae</taxon>
        <taxon>Ridgeia</taxon>
    </lineage>
</organism>
<feature type="disulfide bond" evidence="4">
    <location>
        <begin position="431"/>
        <end position="440"/>
    </location>
</feature>
<feature type="domain" description="EGF-like" evidence="5">
    <location>
        <begin position="519"/>
        <end position="555"/>
    </location>
</feature>
<feature type="domain" description="NIDO" evidence="6">
    <location>
        <begin position="256"/>
        <end position="398"/>
    </location>
</feature>
<dbReference type="GO" id="GO:0007160">
    <property type="term" value="P:cell-matrix adhesion"/>
    <property type="evidence" value="ECO:0007669"/>
    <property type="project" value="InterPro"/>
</dbReference>
<dbReference type="CDD" id="cd00054">
    <property type="entry name" value="EGF_CA"/>
    <property type="match status" value="5"/>
</dbReference>
<evidence type="ECO:0000256" key="2">
    <source>
        <dbReference type="ARBA" id="ARBA00022737"/>
    </source>
</evidence>
<comment type="caution">
    <text evidence="4">Lacks conserved residue(s) required for the propagation of feature annotation.</text>
</comment>
<evidence type="ECO:0000256" key="3">
    <source>
        <dbReference type="ARBA" id="ARBA00023157"/>
    </source>
</evidence>
<dbReference type="Pfam" id="PF00008">
    <property type="entry name" value="EGF"/>
    <property type="match status" value="5"/>
</dbReference>
<dbReference type="PROSITE" id="PS01186">
    <property type="entry name" value="EGF_2"/>
    <property type="match status" value="5"/>
</dbReference>
<gene>
    <name evidence="7" type="ORF">NP493_763g02008</name>
</gene>
<proteinExistence type="predicted"/>
<dbReference type="Proteomes" id="UP001209878">
    <property type="component" value="Unassembled WGS sequence"/>
</dbReference>
<keyword evidence="1 4" id="KW-0245">EGF-like domain</keyword>
<evidence type="ECO:0000259" key="5">
    <source>
        <dbReference type="PROSITE" id="PS50026"/>
    </source>
</evidence>
<evidence type="ECO:0000259" key="6">
    <source>
        <dbReference type="PROSITE" id="PS51220"/>
    </source>
</evidence>
<feature type="disulfide bond" evidence="4">
    <location>
        <begin position="583"/>
        <end position="592"/>
    </location>
</feature>
<dbReference type="SUPFAM" id="SSF57625">
    <property type="entry name" value="Invertebrate chitin-binding proteins"/>
    <property type="match status" value="1"/>
</dbReference>
<dbReference type="SUPFAM" id="SSF57196">
    <property type="entry name" value="EGF/Laminin"/>
    <property type="match status" value="5"/>
</dbReference>
<feature type="domain" description="EGF-like" evidence="5">
    <location>
        <begin position="557"/>
        <end position="593"/>
    </location>
</feature>
<dbReference type="AlphaFoldDB" id="A0AAD9KNU7"/>